<reference evidence="3" key="1">
    <citation type="submission" date="2013-08" db="EMBL/GenBank/DDBJ databases">
        <title>Gene expansion shapes genome architecture in the human pathogen Lichtheimia corymbifera: an evolutionary genomics analysis in the ancient terrestrial Mucorales (Mucoromycotina).</title>
        <authorList>
            <person name="Schwartze V.U."/>
            <person name="Winter S."/>
            <person name="Shelest E."/>
            <person name="Marcet-Houben M."/>
            <person name="Horn F."/>
            <person name="Wehner S."/>
            <person name="Hoffmann K."/>
            <person name="Riege K."/>
            <person name="Sammeth M."/>
            <person name="Nowrousian M."/>
            <person name="Valiante V."/>
            <person name="Linde J."/>
            <person name="Jacobsen I.D."/>
            <person name="Marz M."/>
            <person name="Brakhage A.A."/>
            <person name="Gabaldon T."/>
            <person name="Bocker S."/>
            <person name="Voigt K."/>
        </authorList>
    </citation>
    <scope>NUCLEOTIDE SEQUENCE [LARGE SCALE GENOMIC DNA]</scope>
    <source>
        <strain evidence="3">FSU 9682</strain>
    </source>
</reference>
<dbReference type="OrthoDB" id="2271567at2759"/>
<evidence type="ECO:0000313" key="4">
    <source>
        <dbReference type="Proteomes" id="UP000027586"/>
    </source>
</evidence>
<sequence length="428" mass="48709">MNTTITTQPRRMTSDIHHNHRTRASFQSYHGHQPSYNHYHHHPNNNSNYRRASSPILRQYSPPPTRLSIAERFMTLSNTDEKTENEEQRIPASSSRSRISIAEQFMTIPRSPTAEKTMTSDEKVQKDCCCNPSSTADDQLMTQASTPLNIAAADHHHHHHNEYHHDNHASPLPSPRRTFHPYHSTPPTSMYSCCSDYEEHTTPPLEKEEHDIEEGGNQNLKALPSSPSPPSQEIKGLKRRRRKRVMCVILLFLFLIICGLGVFIAWPRAPLIRIDGASLLSAPQVAEVPNQGRGGNVAFETSWLVHASVDNRVNYIPIQWTTETIVKDALTGMVIGRQQQQQEQEQKDNIWVLAPRSITTQTLPIHIDYQARDKSDVTFMDLHDACFERQSMQIQFWVTLHIPALEWTGYKPSIVALPARGGFSCPVD</sequence>
<evidence type="ECO:0000256" key="2">
    <source>
        <dbReference type="SAM" id="Phobius"/>
    </source>
</evidence>
<feature type="compositionally biased region" description="Basic and acidic residues" evidence="1">
    <location>
        <begin position="197"/>
        <end position="210"/>
    </location>
</feature>
<dbReference type="VEuPathDB" id="FungiDB:LCOR_09430.1"/>
<keyword evidence="4" id="KW-1185">Reference proteome</keyword>
<organism evidence="3 4">
    <name type="scientific">Lichtheimia corymbifera JMRC:FSU:9682</name>
    <dbReference type="NCBI Taxonomy" id="1263082"/>
    <lineage>
        <taxon>Eukaryota</taxon>
        <taxon>Fungi</taxon>
        <taxon>Fungi incertae sedis</taxon>
        <taxon>Mucoromycota</taxon>
        <taxon>Mucoromycotina</taxon>
        <taxon>Mucoromycetes</taxon>
        <taxon>Mucorales</taxon>
        <taxon>Lichtheimiaceae</taxon>
        <taxon>Lichtheimia</taxon>
    </lineage>
</organism>
<keyword evidence="2" id="KW-0472">Membrane</keyword>
<name>A0A068S9R6_9FUNG</name>
<dbReference type="AlphaFoldDB" id="A0A068S9R6"/>
<feature type="transmembrane region" description="Helical" evidence="2">
    <location>
        <begin position="245"/>
        <end position="266"/>
    </location>
</feature>
<dbReference type="EMBL" id="CBTN010000058">
    <property type="protein sequence ID" value="CDH58572.1"/>
    <property type="molecule type" value="Genomic_DNA"/>
</dbReference>
<evidence type="ECO:0000313" key="3">
    <source>
        <dbReference type="EMBL" id="CDH58572.1"/>
    </source>
</evidence>
<protein>
    <submittedName>
        <fullName evidence="3">Uncharacterized protein</fullName>
    </submittedName>
</protein>
<feature type="region of interest" description="Disordered" evidence="1">
    <location>
        <begin position="28"/>
        <end position="50"/>
    </location>
</feature>
<comment type="caution">
    <text evidence="3">The sequence shown here is derived from an EMBL/GenBank/DDBJ whole genome shotgun (WGS) entry which is preliminary data.</text>
</comment>
<dbReference type="Proteomes" id="UP000027586">
    <property type="component" value="Unassembled WGS sequence"/>
</dbReference>
<feature type="region of interest" description="Disordered" evidence="1">
    <location>
        <begin position="157"/>
        <end position="237"/>
    </location>
</feature>
<accession>A0A068S9R6</accession>
<evidence type="ECO:0000256" key="1">
    <source>
        <dbReference type="SAM" id="MobiDB-lite"/>
    </source>
</evidence>
<gene>
    <name evidence="3" type="ORF">LCOR_09430.1</name>
</gene>
<keyword evidence="2" id="KW-0812">Transmembrane</keyword>
<proteinExistence type="predicted"/>
<keyword evidence="2" id="KW-1133">Transmembrane helix</keyword>